<name>X6LJ63_RETFI</name>
<feature type="compositionally biased region" description="Basic and acidic residues" evidence="1">
    <location>
        <begin position="105"/>
        <end position="114"/>
    </location>
</feature>
<evidence type="ECO:0000313" key="3">
    <source>
        <dbReference type="Proteomes" id="UP000023152"/>
    </source>
</evidence>
<feature type="compositionally biased region" description="Polar residues" evidence="1">
    <location>
        <begin position="28"/>
        <end position="41"/>
    </location>
</feature>
<organism evidence="2 3">
    <name type="scientific">Reticulomyxa filosa</name>
    <dbReference type="NCBI Taxonomy" id="46433"/>
    <lineage>
        <taxon>Eukaryota</taxon>
        <taxon>Sar</taxon>
        <taxon>Rhizaria</taxon>
        <taxon>Retaria</taxon>
        <taxon>Foraminifera</taxon>
        <taxon>Monothalamids</taxon>
        <taxon>Reticulomyxidae</taxon>
        <taxon>Reticulomyxa</taxon>
    </lineage>
</organism>
<feature type="compositionally biased region" description="Low complexity" evidence="1">
    <location>
        <begin position="1"/>
        <end position="13"/>
    </location>
</feature>
<gene>
    <name evidence="2" type="ORF">RFI_36074</name>
</gene>
<feature type="compositionally biased region" description="Basic and acidic residues" evidence="1">
    <location>
        <begin position="80"/>
        <end position="98"/>
    </location>
</feature>
<accession>X6LJ63</accession>
<evidence type="ECO:0000256" key="1">
    <source>
        <dbReference type="SAM" id="MobiDB-lite"/>
    </source>
</evidence>
<evidence type="ECO:0000313" key="2">
    <source>
        <dbReference type="EMBL" id="ETO01366.1"/>
    </source>
</evidence>
<dbReference type="Proteomes" id="UP000023152">
    <property type="component" value="Unassembled WGS sequence"/>
</dbReference>
<sequence>NANANANTNANGNESEDKEPEYVRVDSQPLSSPKEVNQMKQAQFRERKEPTGNDNQNVNNNSTNATTTNSNNSNKHKKDKSTGVEAKENHNNETDENIKKKKISKWREGKRKEEDSSTTIKLYKYVLHIIGLIIQCIVLCGTGFKRTSEDNETKKNKEEGRKKHNEQVVDGEYETYLKRDVMSAKHLFDKYANVKSTEIEVTANSLQKKKKKI</sequence>
<keyword evidence="3" id="KW-1185">Reference proteome</keyword>
<comment type="caution">
    <text evidence="2">The sequence shown here is derived from an EMBL/GenBank/DDBJ whole genome shotgun (WGS) entry which is preliminary data.</text>
</comment>
<reference evidence="2 3" key="1">
    <citation type="journal article" date="2013" name="Curr. Biol.">
        <title>The Genome of the Foraminiferan Reticulomyxa filosa.</title>
        <authorList>
            <person name="Glockner G."/>
            <person name="Hulsmann N."/>
            <person name="Schleicher M."/>
            <person name="Noegel A.A."/>
            <person name="Eichinger L."/>
            <person name="Gallinger C."/>
            <person name="Pawlowski J."/>
            <person name="Sierra R."/>
            <person name="Euteneuer U."/>
            <person name="Pillet L."/>
            <person name="Moustafa A."/>
            <person name="Platzer M."/>
            <person name="Groth M."/>
            <person name="Szafranski K."/>
            <person name="Schliwa M."/>
        </authorList>
    </citation>
    <scope>NUCLEOTIDE SEQUENCE [LARGE SCALE GENOMIC DNA]</scope>
</reference>
<dbReference type="EMBL" id="ASPP01038492">
    <property type="protein sequence ID" value="ETO01366.1"/>
    <property type="molecule type" value="Genomic_DNA"/>
</dbReference>
<feature type="compositionally biased region" description="Low complexity" evidence="1">
    <location>
        <begin position="52"/>
        <end position="73"/>
    </location>
</feature>
<feature type="non-terminal residue" evidence="2">
    <location>
        <position position="1"/>
    </location>
</feature>
<protein>
    <submittedName>
        <fullName evidence="2">Uncharacterized protein</fullName>
    </submittedName>
</protein>
<proteinExistence type="predicted"/>
<feature type="region of interest" description="Disordered" evidence="1">
    <location>
        <begin position="1"/>
        <end position="114"/>
    </location>
</feature>
<dbReference type="AlphaFoldDB" id="X6LJ63"/>